<dbReference type="AlphaFoldDB" id="A0A1Y5IGH5"/>
<dbReference type="eggNOG" id="KOG2497">
    <property type="taxonomic scope" value="Eukaryota"/>
</dbReference>
<dbReference type="InterPro" id="IPR029063">
    <property type="entry name" value="SAM-dependent_MTases_sf"/>
</dbReference>
<gene>
    <name evidence="1" type="ORF">BE221DRAFT_203810</name>
</gene>
<dbReference type="Gene3D" id="3.40.50.150">
    <property type="entry name" value="Vaccinia Virus protein VP39"/>
    <property type="match status" value="1"/>
</dbReference>
<name>A0A1Y5IGH5_OSTTA</name>
<evidence type="ECO:0000313" key="1">
    <source>
        <dbReference type="EMBL" id="OUS48659.1"/>
    </source>
</evidence>
<protein>
    <recommendedName>
        <fullName evidence="2">Nicotinamide N-methyltransferase-like</fullName>
    </recommendedName>
</protein>
<dbReference type="Pfam" id="PF10294">
    <property type="entry name" value="Methyltransf_16"/>
    <property type="match status" value="1"/>
</dbReference>
<dbReference type="SUPFAM" id="SSF51197">
    <property type="entry name" value="Clavaminate synthase-like"/>
    <property type="match status" value="1"/>
</dbReference>
<dbReference type="CDD" id="cd02440">
    <property type="entry name" value="AdoMet_MTases"/>
    <property type="match status" value="1"/>
</dbReference>
<dbReference type="PANTHER" id="PTHR14614:SF157">
    <property type="entry name" value="METHYLTRANSFERASE TYPE 12 DOMAIN-CONTAINING PROTEIN"/>
    <property type="match status" value="1"/>
</dbReference>
<dbReference type="InterPro" id="IPR008775">
    <property type="entry name" value="Phytyl_CoA_dOase-like"/>
</dbReference>
<reference evidence="1" key="1">
    <citation type="submission" date="2017-04" db="EMBL/GenBank/DDBJ databases">
        <title>Population genomics of picophytoplankton unveils novel chromosome hypervariability.</title>
        <authorList>
            <consortium name="DOE Joint Genome Institute"/>
            <person name="Blanc-Mathieu R."/>
            <person name="Krasovec M."/>
            <person name="Hebrard M."/>
            <person name="Yau S."/>
            <person name="Desgranges E."/>
            <person name="Martin J."/>
            <person name="Schackwitz W."/>
            <person name="Kuo A."/>
            <person name="Salin G."/>
            <person name="Donnadieu C."/>
            <person name="Desdevises Y."/>
            <person name="Sanchez-Ferandin S."/>
            <person name="Moreau H."/>
            <person name="Rivals E."/>
            <person name="Grigoriev I.V."/>
            <person name="Grimsley N."/>
            <person name="Eyre-Walker A."/>
            <person name="Piganeau G."/>
        </authorList>
    </citation>
    <scope>NUCLEOTIDE SEQUENCE [LARGE SCALE GENOMIC DNA]</scope>
    <source>
        <strain evidence="1">RCC 1115</strain>
    </source>
</reference>
<dbReference type="Gene3D" id="2.60.120.620">
    <property type="entry name" value="q2cbj1_9rhob like domain"/>
    <property type="match status" value="1"/>
</dbReference>
<organism evidence="1">
    <name type="scientific">Ostreococcus tauri</name>
    <name type="common">Marine green alga</name>
    <dbReference type="NCBI Taxonomy" id="70448"/>
    <lineage>
        <taxon>Eukaryota</taxon>
        <taxon>Viridiplantae</taxon>
        <taxon>Chlorophyta</taxon>
        <taxon>Mamiellophyceae</taxon>
        <taxon>Mamiellales</taxon>
        <taxon>Bathycoccaceae</taxon>
        <taxon>Ostreococcus</taxon>
    </lineage>
</organism>
<dbReference type="EMBL" id="KZ155774">
    <property type="protein sequence ID" value="OUS48659.1"/>
    <property type="molecule type" value="Genomic_DNA"/>
</dbReference>
<dbReference type="SUPFAM" id="SSF53335">
    <property type="entry name" value="S-adenosyl-L-methionine-dependent methyltransferases"/>
    <property type="match status" value="1"/>
</dbReference>
<accession>A0A1Y5IGH5</accession>
<sequence>MVLTERRAFTTPSFPDPPLVLAIEHDAETVPLRTGCRLWSASFALVEHLCRNKHVVEEKRVLELGAGVGACGLACARLGASSVTLTDFDAATLTLAHANALRDGWFDGTKACDVSVRRLDWGDAETYDENGRSYDVVVAADVVYLEEHARELARAVDAHVSASGVFACAFGVRKPELAEAFAEALRDHGFVVKTRALDYVSEDMRATAAEHAHDDEITSKGGYRLLEATRADEDEDADLALADFAKDFEDFEIDVSERSARRPRDENEEDRGTTIHVDFSDACACVVDVDSKEIAEGKPSADTVRRAAESLVVHGFVVMQPASESDAQAMVPRDVLEECRRASDTHLNELLSRVEARGLNPRLDIFRFAEICSRARGGMRYDYTRPDSERVRTLETLKCTRAIHSWESLQRFAAPWVEPALAEAYGAKCDFAVKSVGCVSAEPGAPEQHFHADGRVFGIFNVFVPMSVVSIIEGPTEFIHGSHQWDHNAAHVTTPDRKAQAAAPRFQPELRVPGSLLVYDYRVMHRGGANASTRRRPLAYVMYGSSGTRDSWNFPLDDSIWED</sequence>
<dbReference type="Proteomes" id="UP000195557">
    <property type="component" value="Unassembled WGS sequence"/>
</dbReference>
<dbReference type="Pfam" id="PF05721">
    <property type="entry name" value="PhyH"/>
    <property type="match status" value="1"/>
</dbReference>
<proteinExistence type="predicted"/>
<evidence type="ECO:0008006" key="2">
    <source>
        <dbReference type="Google" id="ProtNLM"/>
    </source>
</evidence>
<dbReference type="PANTHER" id="PTHR14614">
    <property type="entry name" value="HEPATOCELLULAR CARCINOMA-ASSOCIATED ANTIGEN"/>
    <property type="match status" value="1"/>
</dbReference>
<dbReference type="InterPro" id="IPR019410">
    <property type="entry name" value="Methyltransf_16"/>
</dbReference>